<organism evidence="1 2">
    <name type="scientific">Eumeta variegata</name>
    <name type="common">Bagworm moth</name>
    <name type="synonym">Eumeta japonica</name>
    <dbReference type="NCBI Taxonomy" id="151549"/>
    <lineage>
        <taxon>Eukaryota</taxon>
        <taxon>Metazoa</taxon>
        <taxon>Ecdysozoa</taxon>
        <taxon>Arthropoda</taxon>
        <taxon>Hexapoda</taxon>
        <taxon>Insecta</taxon>
        <taxon>Pterygota</taxon>
        <taxon>Neoptera</taxon>
        <taxon>Endopterygota</taxon>
        <taxon>Lepidoptera</taxon>
        <taxon>Glossata</taxon>
        <taxon>Ditrysia</taxon>
        <taxon>Tineoidea</taxon>
        <taxon>Psychidae</taxon>
        <taxon>Oiketicinae</taxon>
        <taxon>Eumeta</taxon>
    </lineage>
</organism>
<gene>
    <name evidence="1" type="ORF">EVAR_72557_1</name>
</gene>
<keyword evidence="2" id="KW-1185">Reference proteome</keyword>
<comment type="caution">
    <text evidence="1">The sequence shown here is derived from an EMBL/GenBank/DDBJ whole genome shotgun (WGS) entry which is preliminary data.</text>
</comment>
<accession>A0A4C2A797</accession>
<evidence type="ECO:0000313" key="2">
    <source>
        <dbReference type="Proteomes" id="UP000299102"/>
    </source>
</evidence>
<name>A0A4C2A797_EUMVA</name>
<evidence type="ECO:0000313" key="1">
    <source>
        <dbReference type="EMBL" id="GBP95193.1"/>
    </source>
</evidence>
<sequence length="216" mass="24878">MTDVLINSRLQFSTYSCHILQLDPLPEHSRGTVYVTSIQKPLSKQQVVIICLLNNLTTCHTQESITTTPASHQTHWQRPAHATRNTVTRWKANQSPATSAVTSSSNHNSDYKELMTNLHDRVSLLVTMHEDLRKRFDSIEKKITQFEASNLARMDSMAVQQMDFSKRMDITEHIQRLTRRGVDQLLGEFEEYMKTLNHTQITDNRNHTNDNSDNGK</sequence>
<dbReference type="EMBL" id="BGZK01002596">
    <property type="protein sequence ID" value="GBP95193.1"/>
    <property type="molecule type" value="Genomic_DNA"/>
</dbReference>
<reference evidence="1 2" key="1">
    <citation type="journal article" date="2019" name="Commun. Biol.">
        <title>The bagworm genome reveals a unique fibroin gene that provides high tensile strength.</title>
        <authorList>
            <person name="Kono N."/>
            <person name="Nakamura H."/>
            <person name="Ohtoshi R."/>
            <person name="Tomita M."/>
            <person name="Numata K."/>
            <person name="Arakawa K."/>
        </authorList>
    </citation>
    <scope>NUCLEOTIDE SEQUENCE [LARGE SCALE GENOMIC DNA]</scope>
</reference>
<protein>
    <submittedName>
        <fullName evidence="1">Uncharacterized protein</fullName>
    </submittedName>
</protein>
<dbReference type="OrthoDB" id="6145874at2759"/>
<dbReference type="STRING" id="151549.A0A4C2A797"/>
<dbReference type="Proteomes" id="UP000299102">
    <property type="component" value="Unassembled WGS sequence"/>
</dbReference>
<dbReference type="AlphaFoldDB" id="A0A4C2A797"/>
<proteinExistence type="predicted"/>